<dbReference type="GO" id="GO:0004720">
    <property type="term" value="F:protein-lysine 6-oxidase activity"/>
    <property type="evidence" value="ECO:0007669"/>
    <property type="project" value="TreeGrafter"/>
</dbReference>
<name>A0A9J6EFS4_RHIMP</name>
<sequence length="120" mass="13337">MEVFAHYDVVDPAGQRVAEGHKASFCLEDNVCEPGVDKRYNCANYGDQGISIGCTDTYAHNIDCQWVDMTDVPHGHYTLKVSINPEYKMAEMSYDNNAAVCDLIYTQTYAAVTNCTLGRP</sequence>
<comment type="caution">
    <text evidence="1">The sequence shown here is derived from an EMBL/GenBank/DDBJ whole genome shotgun (WGS) entry which is preliminary data.</text>
</comment>
<dbReference type="InterPro" id="IPR050912">
    <property type="entry name" value="LOX-like_protein"/>
</dbReference>
<reference evidence="1" key="1">
    <citation type="journal article" date="2020" name="Cell">
        <title>Large-Scale Comparative Analyses of Tick Genomes Elucidate Their Genetic Diversity and Vector Capacities.</title>
        <authorList>
            <consortium name="Tick Genome and Microbiome Consortium (TIGMIC)"/>
            <person name="Jia N."/>
            <person name="Wang J."/>
            <person name="Shi W."/>
            <person name="Du L."/>
            <person name="Sun Y."/>
            <person name="Zhan W."/>
            <person name="Jiang J.F."/>
            <person name="Wang Q."/>
            <person name="Zhang B."/>
            <person name="Ji P."/>
            <person name="Bell-Sakyi L."/>
            <person name="Cui X.M."/>
            <person name="Yuan T.T."/>
            <person name="Jiang B.G."/>
            <person name="Yang W.F."/>
            <person name="Lam T.T."/>
            <person name="Chang Q.C."/>
            <person name="Ding S.J."/>
            <person name="Wang X.J."/>
            <person name="Zhu J.G."/>
            <person name="Ruan X.D."/>
            <person name="Zhao L."/>
            <person name="Wei J.T."/>
            <person name="Ye R.Z."/>
            <person name="Que T.C."/>
            <person name="Du C.H."/>
            <person name="Zhou Y.H."/>
            <person name="Cheng J.X."/>
            <person name="Dai P.F."/>
            <person name="Guo W.B."/>
            <person name="Han X.H."/>
            <person name="Huang E.J."/>
            <person name="Li L.F."/>
            <person name="Wei W."/>
            <person name="Gao Y.C."/>
            <person name="Liu J.Z."/>
            <person name="Shao H.Z."/>
            <person name="Wang X."/>
            <person name="Wang C.C."/>
            <person name="Yang T.C."/>
            <person name="Huo Q.B."/>
            <person name="Li W."/>
            <person name="Chen H.Y."/>
            <person name="Chen S.E."/>
            <person name="Zhou L.G."/>
            <person name="Ni X.B."/>
            <person name="Tian J.H."/>
            <person name="Sheng Y."/>
            <person name="Liu T."/>
            <person name="Pan Y.S."/>
            <person name="Xia L.Y."/>
            <person name="Li J."/>
            <person name="Zhao F."/>
            <person name="Cao W.C."/>
        </authorList>
    </citation>
    <scope>NUCLEOTIDE SEQUENCE</scope>
    <source>
        <strain evidence="1">Rmic-2018</strain>
    </source>
</reference>
<protein>
    <recommendedName>
        <fullName evidence="3">Protein-lysine 6-oxidase</fullName>
    </recommendedName>
</protein>
<evidence type="ECO:0000313" key="1">
    <source>
        <dbReference type="EMBL" id="KAH8033119.1"/>
    </source>
</evidence>
<evidence type="ECO:0000313" key="2">
    <source>
        <dbReference type="Proteomes" id="UP000821866"/>
    </source>
</evidence>
<dbReference type="EMBL" id="JABSTU010000004">
    <property type="protein sequence ID" value="KAH8033119.1"/>
    <property type="molecule type" value="Genomic_DNA"/>
</dbReference>
<gene>
    <name evidence="1" type="ORF">HPB51_007584</name>
</gene>
<reference evidence="1" key="2">
    <citation type="submission" date="2021-09" db="EMBL/GenBank/DDBJ databases">
        <authorList>
            <person name="Jia N."/>
            <person name="Wang J."/>
            <person name="Shi W."/>
            <person name="Du L."/>
            <person name="Sun Y."/>
            <person name="Zhan W."/>
            <person name="Jiang J."/>
            <person name="Wang Q."/>
            <person name="Zhang B."/>
            <person name="Ji P."/>
            <person name="Sakyi L.B."/>
            <person name="Cui X."/>
            <person name="Yuan T."/>
            <person name="Jiang B."/>
            <person name="Yang W."/>
            <person name="Lam T.T.-Y."/>
            <person name="Chang Q."/>
            <person name="Ding S."/>
            <person name="Wang X."/>
            <person name="Zhu J."/>
            <person name="Ruan X."/>
            <person name="Zhao L."/>
            <person name="Wei J."/>
            <person name="Que T."/>
            <person name="Du C."/>
            <person name="Cheng J."/>
            <person name="Dai P."/>
            <person name="Han X."/>
            <person name="Huang E."/>
            <person name="Gao Y."/>
            <person name="Liu J."/>
            <person name="Shao H."/>
            <person name="Ye R."/>
            <person name="Li L."/>
            <person name="Wei W."/>
            <person name="Wang X."/>
            <person name="Wang C."/>
            <person name="Huo Q."/>
            <person name="Li W."/>
            <person name="Guo W."/>
            <person name="Chen H."/>
            <person name="Chen S."/>
            <person name="Zhou L."/>
            <person name="Zhou L."/>
            <person name="Ni X."/>
            <person name="Tian J."/>
            <person name="Zhou Y."/>
            <person name="Sheng Y."/>
            <person name="Liu T."/>
            <person name="Pan Y."/>
            <person name="Xia L."/>
            <person name="Li J."/>
            <person name="Zhao F."/>
            <person name="Cao W."/>
        </authorList>
    </citation>
    <scope>NUCLEOTIDE SEQUENCE</scope>
    <source>
        <strain evidence="1">Rmic-2018</strain>
        <tissue evidence="1">Larvae</tissue>
    </source>
</reference>
<dbReference type="AlphaFoldDB" id="A0A9J6EFS4"/>
<dbReference type="PANTHER" id="PTHR45817">
    <property type="entry name" value="LYSYL OXIDASE-LIKE-RELATED"/>
    <property type="match status" value="1"/>
</dbReference>
<proteinExistence type="predicted"/>
<dbReference type="Pfam" id="PF01186">
    <property type="entry name" value="Lysyl_oxidase"/>
    <property type="match status" value="1"/>
</dbReference>
<dbReference type="VEuPathDB" id="VectorBase:LOC119161034"/>
<keyword evidence="2" id="KW-1185">Reference proteome</keyword>
<dbReference type="PANTHER" id="PTHR45817:SF4">
    <property type="entry name" value="LYSYL OXIDASE-LIKE-RELATED"/>
    <property type="match status" value="1"/>
</dbReference>
<evidence type="ECO:0008006" key="3">
    <source>
        <dbReference type="Google" id="ProtNLM"/>
    </source>
</evidence>
<dbReference type="Proteomes" id="UP000821866">
    <property type="component" value="Chromosome 2"/>
</dbReference>
<dbReference type="PRINTS" id="PR00074">
    <property type="entry name" value="LYSYLOXIDASE"/>
</dbReference>
<organism evidence="1 2">
    <name type="scientific">Rhipicephalus microplus</name>
    <name type="common">Cattle tick</name>
    <name type="synonym">Boophilus microplus</name>
    <dbReference type="NCBI Taxonomy" id="6941"/>
    <lineage>
        <taxon>Eukaryota</taxon>
        <taxon>Metazoa</taxon>
        <taxon>Ecdysozoa</taxon>
        <taxon>Arthropoda</taxon>
        <taxon>Chelicerata</taxon>
        <taxon>Arachnida</taxon>
        <taxon>Acari</taxon>
        <taxon>Parasitiformes</taxon>
        <taxon>Ixodida</taxon>
        <taxon>Ixodoidea</taxon>
        <taxon>Ixodidae</taxon>
        <taxon>Rhipicephalinae</taxon>
        <taxon>Rhipicephalus</taxon>
        <taxon>Boophilus</taxon>
    </lineage>
</organism>
<dbReference type="GO" id="GO:0005615">
    <property type="term" value="C:extracellular space"/>
    <property type="evidence" value="ECO:0007669"/>
    <property type="project" value="TreeGrafter"/>
</dbReference>
<dbReference type="GO" id="GO:0005507">
    <property type="term" value="F:copper ion binding"/>
    <property type="evidence" value="ECO:0007669"/>
    <property type="project" value="InterPro"/>
</dbReference>
<dbReference type="InterPro" id="IPR001695">
    <property type="entry name" value="Lysyl_oxidase"/>
</dbReference>
<accession>A0A9J6EFS4</accession>